<dbReference type="PANTHER" id="PTHR43747:SF1">
    <property type="entry name" value="SLR1998 PROTEIN"/>
    <property type="match status" value="1"/>
</dbReference>
<accession>A0A1S8GNG3</accession>
<sequence>MTQSPTPCDVLIIGGGPAGSTAATVLARRGLDVIMLEKDQHPRFHIGESLLACNLPILEQIGVLDEVAAMGVYKPGAEFVTDTGEGRLSFPFRYAIDPKADHAYQVRRSEFDELLFRNAAKAGAKTFEKTRVIKVSFPIPDAPLVEAKTEGERPRFFAPRFILDASGRDTLMLRQHGKKYSDLRNNKAAIFSHFRNVPRAEGEGMEGYISVHLVKGGWFWMIPLPDDIMSVGFVGDHDSFKNHGGSLDTLFWKTVQSSPSVRERMANAEALAPLTTTGNYSYKGDKAWGERYFIIGDAFGFLDPVFSSGIMLAMQGALRGADVASAWLADPAQGRKAARKAERQTRREMRLIGWLVYRINDPLLRYFFMRPKNSPLRMRDAIISLLAGNFSPSWRIMLPFRAFTIIFGLTKRFGKHKRPKA</sequence>
<dbReference type="STRING" id="1539051.AL01_08760"/>
<dbReference type="Pfam" id="PF01494">
    <property type="entry name" value="FAD_binding_3"/>
    <property type="match status" value="1"/>
</dbReference>
<dbReference type="OrthoDB" id="9799983at2"/>
<dbReference type="InterPro" id="IPR036188">
    <property type="entry name" value="FAD/NAD-bd_sf"/>
</dbReference>
<dbReference type="GO" id="GO:0071949">
    <property type="term" value="F:FAD binding"/>
    <property type="evidence" value="ECO:0007669"/>
    <property type="project" value="InterPro"/>
</dbReference>
<dbReference type="SUPFAM" id="SSF51905">
    <property type="entry name" value="FAD/NAD(P)-binding domain"/>
    <property type="match status" value="1"/>
</dbReference>
<evidence type="ECO:0000259" key="1">
    <source>
        <dbReference type="Pfam" id="PF01494"/>
    </source>
</evidence>
<organism evidence="2 3">
    <name type="scientific">Bombella intestini</name>
    <dbReference type="NCBI Taxonomy" id="1539051"/>
    <lineage>
        <taxon>Bacteria</taxon>
        <taxon>Pseudomonadati</taxon>
        <taxon>Pseudomonadota</taxon>
        <taxon>Alphaproteobacteria</taxon>
        <taxon>Acetobacterales</taxon>
        <taxon>Acetobacteraceae</taxon>
        <taxon>Bombella</taxon>
    </lineage>
</organism>
<feature type="domain" description="FAD-binding" evidence="1">
    <location>
        <begin position="8"/>
        <end position="316"/>
    </location>
</feature>
<dbReference type="SMR" id="A0A1S8GNG3"/>
<proteinExistence type="predicted"/>
<evidence type="ECO:0000313" key="2">
    <source>
        <dbReference type="EMBL" id="OOL17400.1"/>
    </source>
</evidence>
<evidence type="ECO:0000313" key="3">
    <source>
        <dbReference type="Proteomes" id="UP000200980"/>
    </source>
</evidence>
<dbReference type="RefSeq" id="WP_077397109.1">
    <property type="nucleotide sequence ID" value="NZ_JATM01000005.1"/>
</dbReference>
<reference evidence="2 3" key="1">
    <citation type="journal article" date="2016" name="PLoS ONE">
        <title>Whole-Genome Sequence Analysis of Bombella intestini LMG 28161T, a Novel Acetic Acid Bacterium Isolated from the Crop of a Red-Tailed Bumble Bee, Bombus lapidarius.</title>
        <authorList>
            <person name="Li L."/>
            <person name="Illeghems K."/>
            <person name="Van Kerrebroeck S."/>
            <person name="Borremans W."/>
            <person name="Cleenwerck I."/>
            <person name="Smagghe G."/>
            <person name="De Vuyst L."/>
            <person name="Vandamme P."/>
        </authorList>
    </citation>
    <scope>NUCLEOTIDE SEQUENCE [LARGE SCALE GENOMIC DNA]</scope>
    <source>
        <strain evidence="2 3">R-52487</strain>
    </source>
</reference>
<dbReference type="AlphaFoldDB" id="A0A1S8GNG3"/>
<dbReference type="InterPro" id="IPR002938">
    <property type="entry name" value="FAD-bd"/>
</dbReference>
<dbReference type="Proteomes" id="UP000200980">
    <property type="component" value="Unassembled WGS sequence"/>
</dbReference>
<dbReference type="EMBL" id="JATM01000005">
    <property type="protein sequence ID" value="OOL17400.1"/>
    <property type="molecule type" value="Genomic_DNA"/>
</dbReference>
<dbReference type="PANTHER" id="PTHR43747">
    <property type="entry name" value="FAD-BINDING PROTEIN"/>
    <property type="match status" value="1"/>
</dbReference>
<keyword evidence="3" id="KW-1185">Reference proteome</keyword>
<protein>
    <submittedName>
        <fullName evidence="2">Oxidoreductase</fullName>
    </submittedName>
</protein>
<name>A0A1S8GNG3_9PROT</name>
<dbReference type="Gene3D" id="3.50.50.60">
    <property type="entry name" value="FAD/NAD(P)-binding domain"/>
    <property type="match status" value="1"/>
</dbReference>
<gene>
    <name evidence="2" type="ORF">AL01_08760</name>
</gene>
<dbReference type="InterPro" id="IPR050816">
    <property type="entry name" value="Flavin-dep_Halogenase_NPB"/>
</dbReference>
<comment type="caution">
    <text evidence="2">The sequence shown here is derived from an EMBL/GenBank/DDBJ whole genome shotgun (WGS) entry which is preliminary data.</text>
</comment>
<dbReference type="PRINTS" id="PR00420">
    <property type="entry name" value="RNGMNOXGNASE"/>
</dbReference>